<keyword evidence="5" id="KW-0406">Ion transport</keyword>
<name>A0A9D2LWE1_9FIRM</name>
<dbReference type="PANTHER" id="PTHR45711:SF6">
    <property type="entry name" value="CHLORIDE CHANNEL PROTEIN"/>
    <property type="match status" value="1"/>
</dbReference>
<dbReference type="EMBL" id="DWXZ01000004">
    <property type="protein sequence ID" value="HJB36493.1"/>
    <property type="molecule type" value="Genomic_DNA"/>
</dbReference>
<evidence type="ECO:0000259" key="9">
    <source>
        <dbReference type="PROSITE" id="PS51202"/>
    </source>
</evidence>
<evidence type="ECO:0000313" key="10">
    <source>
        <dbReference type="EMBL" id="HJB36493.1"/>
    </source>
</evidence>
<dbReference type="InterPro" id="IPR001807">
    <property type="entry name" value="ClC"/>
</dbReference>
<feature type="transmembrane region" description="Helical" evidence="8">
    <location>
        <begin position="63"/>
        <end position="83"/>
    </location>
</feature>
<evidence type="ECO:0000313" key="11">
    <source>
        <dbReference type="Proteomes" id="UP000824214"/>
    </source>
</evidence>
<keyword evidence="6 8" id="KW-0472">Membrane</keyword>
<evidence type="ECO:0000256" key="8">
    <source>
        <dbReference type="SAM" id="Phobius"/>
    </source>
</evidence>
<evidence type="ECO:0000256" key="5">
    <source>
        <dbReference type="ARBA" id="ARBA00023065"/>
    </source>
</evidence>
<evidence type="ECO:0000256" key="1">
    <source>
        <dbReference type="ARBA" id="ARBA00004141"/>
    </source>
</evidence>
<reference evidence="10" key="1">
    <citation type="journal article" date="2021" name="PeerJ">
        <title>Extensive microbial diversity within the chicken gut microbiome revealed by metagenomics and culture.</title>
        <authorList>
            <person name="Gilroy R."/>
            <person name="Ravi A."/>
            <person name="Getino M."/>
            <person name="Pursley I."/>
            <person name="Horton D.L."/>
            <person name="Alikhan N.F."/>
            <person name="Baker D."/>
            <person name="Gharbi K."/>
            <person name="Hall N."/>
            <person name="Watson M."/>
            <person name="Adriaenssens E.M."/>
            <person name="Foster-Nyarko E."/>
            <person name="Jarju S."/>
            <person name="Secka A."/>
            <person name="Antonio M."/>
            <person name="Oren A."/>
            <person name="Chaudhuri R.R."/>
            <person name="La Ragione R."/>
            <person name="Hildebrand F."/>
            <person name="Pallen M.J."/>
        </authorList>
    </citation>
    <scope>NUCLEOTIDE SEQUENCE</scope>
    <source>
        <strain evidence="10">ChiBcolR8-3208</strain>
    </source>
</reference>
<dbReference type="AlphaFoldDB" id="A0A9D2LWE1"/>
<sequence length="516" mass="54604">MRQSKTATARLIQRARGFRYLLVWEGIAVGAAAGLVTVLFRLLLSQGDALRQALGELLTGRPWLLPLWLMALLVLAALVTLLLRWEPLISGSGIPQVEGELQGHLSQTWWRVLLAKFVGGLLTIGAGLSLGREGPSIQLGAMAGKGVSRLCRRDVTEERMLLTCGASAGLSAAFNAPLAGVLFSLEELHKDFSTDVLLSTMSASITADFISRTLFGLGPVFSFPELSMMPLAHYWMVLLLGALLGLVGVFYNFCVAKAQDLYAKIPWAYVRAVLPFLLAGMLLVVYPAVLGGGHNLVEAVSQDQALQGLLVLFAVKFLFSMASFGAGVPGGIFLPLLVLGAVVGSSFSQGAHLLGLDTATGNFVILGMAGLFAAIVRAPVTGIVLISEMTGSFSHLLTLSLVSLAAYVVADLLHAPPVYDMLLARLLKKGKASPAPSGEKLLLESPVSVGAPACGKTIQELAWPGRSLVVSIKRHGEELLPHGGTVLEAGDVVVLLCDQQELPQVHAALEHQCKGN</sequence>
<keyword evidence="4 8" id="KW-1133">Transmembrane helix</keyword>
<keyword evidence="3 8" id="KW-0812">Transmembrane</keyword>
<evidence type="ECO:0000256" key="4">
    <source>
        <dbReference type="ARBA" id="ARBA00022989"/>
    </source>
</evidence>
<feature type="transmembrane region" description="Helical" evidence="8">
    <location>
        <begin position="268"/>
        <end position="289"/>
    </location>
</feature>
<dbReference type="PANTHER" id="PTHR45711">
    <property type="entry name" value="CHLORIDE CHANNEL PROTEIN"/>
    <property type="match status" value="1"/>
</dbReference>
<dbReference type="CDD" id="cd01031">
    <property type="entry name" value="EriC"/>
    <property type="match status" value="1"/>
</dbReference>
<dbReference type="SUPFAM" id="SSF116726">
    <property type="entry name" value="TrkA C-terminal domain-like"/>
    <property type="match status" value="1"/>
</dbReference>
<comment type="caution">
    <text evidence="10">The sequence shown here is derived from an EMBL/GenBank/DDBJ whole genome shotgun (WGS) entry which is preliminary data.</text>
</comment>
<protein>
    <submittedName>
        <fullName evidence="10">ClC family H(+)/Cl(-) exchange transporter</fullName>
    </submittedName>
</protein>
<feature type="domain" description="RCK C-terminal" evidence="9">
    <location>
        <begin position="430"/>
        <end position="511"/>
    </location>
</feature>
<dbReference type="InterPro" id="IPR006037">
    <property type="entry name" value="RCK_C"/>
</dbReference>
<dbReference type="InterPro" id="IPR036721">
    <property type="entry name" value="RCK_C_sf"/>
</dbReference>
<dbReference type="Pfam" id="PF00654">
    <property type="entry name" value="Voltage_CLC"/>
    <property type="match status" value="1"/>
</dbReference>
<dbReference type="Gene3D" id="1.10.3080.10">
    <property type="entry name" value="Clc chloride channel"/>
    <property type="match status" value="1"/>
</dbReference>
<feature type="transmembrane region" description="Helical" evidence="8">
    <location>
        <begin position="363"/>
        <end position="386"/>
    </location>
</feature>
<evidence type="ECO:0000256" key="2">
    <source>
        <dbReference type="ARBA" id="ARBA00022448"/>
    </source>
</evidence>
<accession>A0A9D2LWE1</accession>
<dbReference type="PRINTS" id="PR00762">
    <property type="entry name" value="CLCHANNEL"/>
</dbReference>
<feature type="transmembrane region" description="Helical" evidence="8">
    <location>
        <begin position="160"/>
        <end position="183"/>
    </location>
</feature>
<gene>
    <name evidence="10" type="ORF">H9942_00310</name>
</gene>
<reference evidence="10" key="2">
    <citation type="submission" date="2021-04" db="EMBL/GenBank/DDBJ databases">
        <authorList>
            <person name="Gilroy R."/>
        </authorList>
    </citation>
    <scope>NUCLEOTIDE SEQUENCE</scope>
    <source>
        <strain evidence="10">ChiBcolR8-3208</strain>
    </source>
</reference>
<feature type="transmembrane region" description="Helical" evidence="8">
    <location>
        <begin position="21"/>
        <end position="43"/>
    </location>
</feature>
<comment type="subcellular location">
    <subcellularLocation>
        <location evidence="1">Membrane</location>
        <topology evidence="1">Multi-pass membrane protein</topology>
    </subcellularLocation>
</comment>
<dbReference type="Gene3D" id="3.30.70.1450">
    <property type="entry name" value="Regulator of K+ conductance, C-terminal domain"/>
    <property type="match status" value="1"/>
</dbReference>
<dbReference type="PROSITE" id="PS51202">
    <property type="entry name" value="RCK_C"/>
    <property type="match status" value="1"/>
</dbReference>
<feature type="transmembrane region" description="Helical" evidence="8">
    <location>
        <begin position="309"/>
        <end position="342"/>
    </location>
</feature>
<dbReference type="Pfam" id="PF02080">
    <property type="entry name" value="TrkA_C"/>
    <property type="match status" value="1"/>
</dbReference>
<evidence type="ECO:0000256" key="6">
    <source>
        <dbReference type="ARBA" id="ARBA00023136"/>
    </source>
</evidence>
<dbReference type="GO" id="GO:0005247">
    <property type="term" value="F:voltage-gated chloride channel activity"/>
    <property type="evidence" value="ECO:0007669"/>
    <property type="project" value="TreeGrafter"/>
</dbReference>
<dbReference type="InterPro" id="IPR014743">
    <property type="entry name" value="Cl-channel_core"/>
</dbReference>
<proteinExistence type="predicted"/>
<evidence type="ECO:0000256" key="3">
    <source>
        <dbReference type="ARBA" id="ARBA00022692"/>
    </source>
</evidence>
<evidence type="ECO:0000256" key="7">
    <source>
        <dbReference type="ARBA" id="ARBA00023214"/>
    </source>
</evidence>
<dbReference type="Proteomes" id="UP000824214">
    <property type="component" value="Unassembled WGS sequence"/>
</dbReference>
<dbReference type="SUPFAM" id="SSF81340">
    <property type="entry name" value="Clc chloride channel"/>
    <property type="match status" value="1"/>
</dbReference>
<dbReference type="GO" id="GO:0006813">
    <property type="term" value="P:potassium ion transport"/>
    <property type="evidence" value="ECO:0007669"/>
    <property type="project" value="InterPro"/>
</dbReference>
<keyword evidence="2" id="KW-0813">Transport</keyword>
<keyword evidence="7" id="KW-0868">Chloride</keyword>
<organism evidence="10 11">
    <name type="scientific">Candidatus Acutalibacter ornithocaccae</name>
    <dbReference type="NCBI Taxonomy" id="2838416"/>
    <lineage>
        <taxon>Bacteria</taxon>
        <taxon>Bacillati</taxon>
        <taxon>Bacillota</taxon>
        <taxon>Clostridia</taxon>
        <taxon>Eubacteriales</taxon>
        <taxon>Acutalibacteraceae</taxon>
        <taxon>Acutalibacter</taxon>
    </lineage>
</organism>
<dbReference type="GO" id="GO:0008324">
    <property type="term" value="F:monoatomic cation transmembrane transporter activity"/>
    <property type="evidence" value="ECO:0007669"/>
    <property type="project" value="InterPro"/>
</dbReference>
<dbReference type="GO" id="GO:0005886">
    <property type="term" value="C:plasma membrane"/>
    <property type="evidence" value="ECO:0007669"/>
    <property type="project" value="TreeGrafter"/>
</dbReference>
<feature type="transmembrane region" description="Helical" evidence="8">
    <location>
        <begin position="392"/>
        <end position="413"/>
    </location>
</feature>
<feature type="transmembrane region" description="Helical" evidence="8">
    <location>
        <begin position="232"/>
        <end position="256"/>
    </location>
</feature>